<protein>
    <submittedName>
        <fullName evidence="2">Toll/interleukin-1 receptor domain-containing protein</fullName>
    </submittedName>
</protein>
<dbReference type="InterPro" id="IPR000157">
    <property type="entry name" value="TIR_dom"/>
</dbReference>
<feature type="domain" description="TIR" evidence="1">
    <location>
        <begin position="3"/>
        <end position="114"/>
    </location>
</feature>
<dbReference type="Pfam" id="PF13676">
    <property type="entry name" value="TIR_2"/>
    <property type="match status" value="1"/>
</dbReference>
<dbReference type="AlphaFoldDB" id="A0A421BQU3"/>
<evidence type="ECO:0000313" key="3">
    <source>
        <dbReference type="Proteomes" id="UP000279673"/>
    </source>
</evidence>
<gene>
    <name evidence="2" type="ORF">DYS74_08390</name>
</gene>
<comment type="caution">
    <text evidence="2">The sequence shown here is derived from an EMBL/GenBank/DDBJ whole genome shotgun (WGS) entry which is preliminary data.</text>
</comment>
<dbReference type="SUPFAM" id="SSF52200">
    <property type="entry name" value="Toll/Interleukin receptor TIR domain"/>
    <property type="match status" value="1"/>
</dbReference>
<evidence type="ECO:0000259" key="1">
    <source>
        <dbReference type="Pfam" id="PF13676"/>
    </source>
</evidence>
<sequence length="326" mass="37121">MKVFISWSGTRSRAVATALKDWLPIILEGVEPWVSDKDISAGERWAQSVAGELEAANFGIICITPENLNADWILFESGALSKSMQDARVIPLLFDLDFSDISGPLAQFQAKKLEKDSMREVVISINKHSDNPTSDEVLSKRFDPLWATFEEDLKKVPAKETSEKSKRTQSQVLEELVATVRSLENKFREISLSQQDGSLNSARRPRQNPKMMFRIMELGHSEASSSIFLPMLAGFFRDDAPWISEVLLDINRDLEENSKARRISAHKKLRDLLEIMQRDSPIIRDLSESKDLYFLFREASHMIENRIMREVPPSGRGLDLKTPRNT</sequence>
<name>A0A421BQU3_9RHOB</name>
<dbReference type="EMBL" id="RCHI01000006">
    <property type="protein sequence ID" value="RLL65326.1"/>
    <property type="molecule type" value="Genomic_DNA"/>
</dbReference>
<reference evidence="2 3" key="1">
    <citation type="submission" date="2018-10" db="EMBL/GenBank/DDBJ databases">
        <title>Rhodobacter sp . BO-81.</title>
        <authorList>
            <person name="Im W.T."/>
        </authorList>
    </citation>
    <scope>NUCLEOTIDE SEQUENCE [LARGE SCALE GENOMIC DNA]</scope>
    <source>
        <strain evidence="2 3">BO-81</strain>
    </source>
</reference>
<dbReference type="Gene3D" id="3.40.50.10140">
    <property type="entry name" value="Toll/interleukin-1 receptor homology (TIR) domain"/>
    <property type="match status" value="1"/>
</dbReference>
<accession>A0A421BQU3</accession>
<dbReference type="GO" id="GO:0007165">
    <property type="term" value="P:signal transduction"/>
    <property type="evidence" value="ECO:0007669"/>
    <property type="project" value="InterPro"/>
</dbReference>
<dbReference type="InterPro" id="IPR035897">
    <property type="entry name" value="Toll_tir_struct_dom_sf"/>
</dbReference>
<evidence type="ECO:0000313" key="2">
    <source>
        <dbReference type="EMBL" id="RLL65326.1"/>
    </source>
</evidence>
<dbReference type="Proteomes" id="UP000279673">
    <property type="component" value="Unassembled WGS sequence"/>
</dbReference>
<proteinExistence type="predicted"/>
<keyword evidence="2" id="KW-0675">Receptor</keyword>
<keyword evidence="3" id="KW-1185">Reference proteome</keyword>
<dbReference type="RefSeq" id="WP_121532781.1">
    <property type="nucleotide sequence ID" value="NZ_RCHI01000006.1"/>
</dbReference>
<organism evidence="2 3">
    <name type="scientific">Paenirhodobacter hankyongi</name>
    <dbReference type="NCBI Taxonomy" id="2294033"/>
    <lineage>
        <taxon>Bacteria</taxon>
        <taxon>Pseudomonadati</taxon>
        <taxon>Pseudomonadota</taxon>
        <taxon>Alphaproteobacteria</taxon>
        <taxon>Rhodobacterales</taxon>
        <taxon>Rhodobacter group</taxon>
        <taxon>Paenirhodobacter</taxon>
    </lineage>
</organism>